<keyword evidence="2" id="KW-0614">Plasmid</keyword>
<accession>A0A1L5NQ66</accession>
<evidence type="ECO:0000256" key="1">
    <source>
        <dbReference type="SAM" id="MobiDB-lite"/>
    </source>
</evidence>
<name>A0A1L5NQ66_9HYPH</name>
<organism evidence="2 3">
    <name type="scientific">Rhizobium gallicum</name>
    <dbReference type="NCBI Taxonomy" id="56730"/>
    <lineage>
        <taxon>Bacteria</taxon>
        <taxon>Pseudomonadati</taxon>
        <taxon>Pseudomonadota</taxon>
        <taxon>Alphaproteobacteria</taxon>
        <taxon>Hyphomicrobiales</taxon>
        <taxon>Rhizobiaceae</taxon>
        <taxon>Rhizobium/Agrobacterium group</taxon>
        <taxon>Rhizobium</taxon>
    </lineage>
</organism>
<geneLocation type="plasmid" evidence="3">
    <name>prgalie4872c</name>
</geneLocation>
<feature type="region of interest" description="Disordered" evidence="1">
    <location>
        <begin position="61"/>
        <end position="88"/>
    </location>
</feature>
<evidence type="ECO:0000313" key="3">
    <source>
        <dbReference type="Proteomes" id="UP000184749"/>
    </source>
</evidence>
<dbReference type="Proteomes" id="UP000184749">
    <property type="component" value="Plasmid pRgalIE4872c"/>
</dbReference>
<dbReference type="EMBL" id="CP017104">
    <property type="protein sequence ID" value="APO70055.1"/>
    <property type="molecule type" value="Genomic_DNA"/>
</dbReference>
<sequence length="88" mass="9312">MMQSEREWRTQKNMMPTLSSATWSRQLLLDSDGGATGHGETELSIAVKPASISPGACNNRCAAQRAGRDQVPSPSAMSPAGGGRSHSR</sequence>
<proteinExistence type="predicted"/>
<evidence type="ECO:0000313" key="2">
    <source>
        <dbReference type="EMBL" id="APO70055.1"/>
    </source>
</evidence>
<dbReference type="AlphaFoldDB" id="A0A1L5NQ66"/>
<reference evidence="2 3" key="1">
    <citation type="submission" date="2016-09" db="EMBL/GenBank/DDBJ databases">
        <title>The complete genome sequences of Rhizobium gallicum, symbiovars gallicum and phaseoli, symbionts associated to common bean (Phaseolus vulgaris).</title>
        <authorList>
            <person name="Bustos P."/>
            <person name="Santamaria R.I."/>
            <person name="Perez-Carrascal O.M."/>
            <person name="Juarez S."/>
            <person name="Lozano L."/>
            <person name="Martinez-Flores I."/>
            <person name="Martinez-Romero E."/>
            <person name="Cevallos M."/>
            <person name="Romero D."/>
            <person name="Davila G."/>
            <person name="Gonzalez V."/>
        </authorList>
    </citation>
    <scope>NUCLEOTIDE SEQUENCE [LARGE SCALE GENOMIC DNA]</scope>
    <source>
        <strain evidence="2 3">IE4872</strain>
        <plasmid evidence="3">prgalie4872c</plasmid>
    </source>
</reference>
<protein>
    <submittedName>
        <fullName evidence="2">Uncharacterized protein</fullName>
    </submittedName>
</protein>
<gene>
    <name evidence="2" type="ORF">IE4872_PC00022</name>
</gene>